<accession>A0A9X1YAB2</accession>
<dbReference type="InterPro" id="IPR000524">
    <property type="entry name" value="Tscrpt_reg_HTH_GntR"/>
</dbReference>
<keyword evidence="3" id="KW-0804">Transcription</keyword>
<dbReference type="EMBL" id="JALPRX010000065">
    <property type="protein sequence ID" value="MCK8785723.1"/>
    <property type="molecule type" value="Genomic_DNA"/>
</dbReference>
<dbReference type="SUPFAM" id="SSF46785">
    <property type="entry name" value="Winged helix' DNA-binding domain"/>
    <property type="match status" value="1"/>
</dbReference>
<dbReference type="Pfam" id="PF00392">
    <property type="entry name" value="GntR"/>
    <property type="match status" value="1"/>
</dbReference>
<reference evidence="5" key="1">
    <citation type="submission" date="2022-04" db="EMBL/GenBank/DDBJ databases">
        <title>Roseomonas acroporae sp. nov., isolated from coral Acropora digitifera.</title>
        <authorList>
            <person name="Sun H."/>
        </authorList>
    </citation>
    <scope>NUCLEOTIDE SEQUENCE</scope>
    <source>
        <strain evidence="5">NAR14</strain>
    </source>
</reference>
<dbReference type="AlphaFoldDB" id="A0A9X1YAB2"/>
<dbReference type="SMART" id="SM00345">
    <property type="entry name" value="HTH_GNTR"/>
    <property type="match status" value="1"/>
</dbReference>
<dbReference type="PROSITE" id="PS50949">
    <property type="entry name" value="HTH_GNTR"/>
    <property type="match status" value="1"/>
</dbReference>
<dbReference type="InterPro" id="IPR036390">
    <property type="entry name" value="WH_DNA-bd_sf"/>
</dbReference>
<dbReference type="InterPro" id="IPR012702">
    <property type="entry name" value="CP_lyase_PhnF"/>
</dbReference>
<sequence>MDTPLPRDAGVAAWKQIADALEAGIAAGRPGPGERLPTEAQFAARFGVNRHTVRRALAALAERGLIRSAQGSGSFVEAAPLRYPIGARTRFSEIVSGAGREAYGDLIAATEVPAGAALAAALGIAAGAPVLEMLTRHRADGTPISMGRACLPLPRFAGIDRAYAEAGSLTRAYAAFGVTDYRRLETRITARPADAAEAALLELAPGRVVLVTESVNLDQHGVPIQATRSQFAADRVELVVTG</sequence>
<keyword evidence="2" id="KW-0238">DNA-binding</keyword>
<evidence type="ECO:0000259" key="4">
    <source>
        <dbReference type="PROSITE" id="PS50949"/>
    </source>
</evidence>
<dbReference type="GO" id="GO:0045892">
    <property type="term" value="P:negative regulation of DNA-templated transcription"/>
    <property type="evidence" value="ECO:0007669"/>
    <property type="project" value="TreeGrafter"/>
</dbReference>
<organism evidence="5 6">
    <name type="scientific">Roseomonas acroporae</name>
    <dbReference type="NCBI Taxonomy" id="2937791"/>
    <lineage>
        <taxon>Bacteria</taxon>
        <taxon>Pseudomonadati</taxon>
        <taxon>Pseudomonadota</taxon>
        <taxon>Alphaproteobacteria</taxon>
        <taxon>Acetobacterales</taxon>
        <taxon>Roseomonadaceae</taxon>
        <taxon>Roseomonas</taxon>
    </lineage>
</organism>
<keyword evidence="1" id="KW-0805">Transcription regulation</keyword>
<dbReference type="PANTHER" id="PTHR44846">
    <property type="entry name" value="MANNOSYL-D-GLYCERATE TRANSPORT/METABOLISM SYSTEM REPRESSOR MNGR-RELATED"/>
    <property type="match status" value="1"/>
</dbReference>
<dbReference type="InterPro" id="IPR028978">
    <property type="entry name" value="Chorismate_lyase_/UTRA_dom_sf"/>
</dbReference>
<dbReference type="Proteomes" id="UP001139516">
    <property type="component" value="Unassembled WGS sequence"/>
</dbReference>
<keyword evidence="6" id="KW-1185">Reference proteome</keyword>
<dbReference type="InterPro" id="IPR011663">
    <property type="entry name" value="UTRA"/>
</dbReference>
<evidence type="ECO:0000256" key="3">
    <source>
        <dbReference type="ARBA" id="ARBA00023163"/>
    </source>
</evidence>
<evidence type="ECO:0000256" key="1">
    <source>
        <dbReference type="ARBA" id="ARBA00023015"/>
    </source>
</evidence>
<dbReference type="GO" id="GO:0003700">
    <property type="term" value="F:DNA-binding transcription factor activity"/>
    <property type="evidence" value="ECO:0007669"/>
    <property type="project" value="InterPro"/>
</dbReference>
<proteinExistence type="predicted"/>
<dbReference type="Gene3D" id="3.40.1410.10">
    <property type="entry name" value="Chorismate lyase-like"/>
    <property type="match status" value="1"/>
</dbReference>
<dbReference type="RefSeq" id="WP_248667839.1">
    <property type="nucleotide sequence ID" value="NZ_JALPRX010000065.1"/>
</dbReference>
<dbReference type="PRINTS" id="PR00035">
    <property type="entry name" value="HTHGNTR"/>
</dbReference>
<evidence type="ECO:0000313" key="5">
    <source>
        <dbReference type="EMBL" id="MCK8785723.1"/>
    </source>
</evidence>
<dbReference type="InterPro" id="IPR036388">
    <property type="entry name" value="WH-like_DNA-bd_sf"/>
</dbReference>
<dbReference type="SMART" id="SM00866">
    <property type="entry name" value="UTRA"/>
    <property type="match status" value="1"/>
</dbReference>
<dbReference type="InterPro" id="IPR050679">
    <property type="entry name" value="Bact_HTH_transcr_reg"/>
</dbReference>
<dbReference type="Gene3D" id="1.10.10.10">
    <property type="entry name" value="Winged helix-like DNA-binding domain superfamily/Winged helix DNA-binding domain"/>
    <property type="match status" value="1"/>
</dbReference>
<dbReference type="PANTHER" id="PTHR44846:SF1">
    <property type="entry name" value="MANNOSYL-D-GLYCERATE TRANSPORT_METABOLISM SYSTEM REPRESSOR MNGR-RELATED"/>
    <property type="match status" value="1"/>
</dbReference>
<dbReference type="NCBIfam" id="TIGR02325">
    <property type="entry name" value="C_P_lyase_phnF"/>
    <property type="match status" value="1"/>
</dbReference>
<feature type="domain" description="HTH gntR-type" evidence="4">
    <location>
        <begin position="11"/>
        <end position="79"/>
    </location>
</feature>
<evidence type="ECO:0000256" key="2">
    <source>
        <dbReference type="ARBA" id="ARBA00023125"/>
    </source>
</evidence>
<name>A0A9X1YAB2_9PROT</name>
<dbReference type="GO" id="GO:0003677">
    <property type="term" value="F:DNA binding"/>
    <property type="evidence" value="ECO:0007669"/>
    <property type="project" value="UniProtKB-KW"/>
</dbReference>
<dbReference type="CDD" id="cd07377">
    <property type="entry name" value="WHTH_GntR"/>
    <property type="match status" value="1"/>
</dbReference>
<gene>
    <name evidence="5" type="primary">phnF</name>
    <name evidence="5" type="ORF">M0638_15165</name>
</gene>
<dbReference type="SUPFAM" id="SSF64288">
    <property type="entry name" value="Chorismate lyase-like"/>
    <property type="match status" value="1"/>
</dbReference>
<protein>
    <submittedName>
        <fullName evidence="5">Phosphonate metabolism transcriptional regulator PhnF</fullName>
    </submittedName>
</protein>
<comment type="caution">
    <text evidence="5">The sequence shown here is derived from an EMBL/GenBank/DDBJ whole genome shotgun (WGS) entry which is preliminary data.</text>
</comment>
<evidence type="ECO:0000313" key="6">
    <source>
        <dbReference type="Proteomes" id="UP001139516"/>
    </source>
</evidence>
<dbReference type="Pfam" id="PF07702">
    <property type="entry name" value="UTRA"/>
    <property type="match status" value="1"/>
</dbReference>